<dbReference type="GO" id="GO:0003676">
    <property type="term" value="F:nucleic acid binding"/>
    <property type="evidence" value="ECO:0007669"/>
    <property type="project" value="InterPro"/>
</dbReference>
<evidence type="ECO:0000259" key="1">
    <source>
        <dbReference type="Pfam" id="PF13456"/>
    </source>
</evidence>
<sequence length="266" mass="30469">MCPRCKEGLEILEHAIRDYSVIQEVWSELNFEIQEITLNDTLQEWIREHLTRSSDQQKQLLFAPFGRYGWDEIEYCMKKIQQLAIETACFIGKYLEEWLVVKNNLPGRVNNNERGTPPDQSITKINFDEAYNKQRKQLGTGIIFRNSKEENLGAKMLVNEGVLTPFAVEAIACLLAVQAGLEMGLRRVIIEGDALSVLRSSNGIAHELAKGAVECLRSTDLGYWLPRKAMLALEEDIRSLTTLERDKRLNRNGEETVNILMIKEKQ</sequence>
<organism evidence="2 3">
    <name type="scientific">Gossypium trilobum</name>
    <dbReference type="NCBI Taxonomy" id="34281"/>
    <lineage>
        <taxon>Eukaryota</taxon>
        <taxon>Viridiplantae</taxon>
        <taxon>Streptophyta</taxon>
        <taxon>Embryophyta</taxon>
        <taxon>Tracheophyta</taxon>
        <taxon>Spermatophyta</taxon>
        <taxon>Magnoliopsida</taxon>
        <taxon>eudicotyledons</taxon>
        <taxon>Gunneridae</taxon>
        <taxon>Pentapetalae</taxon>
        <taxon>rosids</taxon>
        <taxon>malvids</taxon>
        <taxon>Malvales</taxon>
        <taxon>Malvaceae</taxon>
        <taxon>Malvoideae</taxon>
        <taxon>Gossypium</taxon>
    </lineage>
</organism>
<dbReference type="SUPFAM" id="SSF53098">
    <property type="entry name" value="Ribonuclease H-like"/>
    <property type="match status" value="1"/>
</dbReference>
<dbReference type="EMBL" id="JABEZW010000008">
    <property type="protein sequence ID" value="MBA0772979.1"/>
    <property type="molecule type" value="Genomic_DNA"/>
</dbReference>
<dbReference type="CDD" id="cd06222">
    <property type="entry name" value="RNase_H_like"/>
    <property type="match status" value="1"/>
</dbReference>
<dbReference type="Proteomes" id="UP000593568">
    <property type="component" value="Unassembled WGS sequence"/>
</dbReference>
<feature type="domain" description="RNase H type-1" evidence="1">
    <location>
        <begin position="126"/>
        <end position="205"/>
    </location>
</feature>
<dbReference type="InterPro" id="IPR036397">
    <property type="entry name" value="RNaseH_sf"/>
</dbReference>
<accession>A0A7J9EIW7</accession>
<evidence type="ECO:0000313" key="2">
    <source>
        <dbReference type="EMBL" id="MBA0772979.1"/>
    </source>
</evidence>
<dbReference type="AlphaFoldDB" id="A0A7J9EIW7"/>
<reference evidence="2 3" key="1">
    <citation type="journal article" date="2019" name="Genome Biol. Evol.">
        <title>Insights into the evolution of the New World diploid cottons (Gossypium, subgenus Houzingenia) based on genome sequencing.</title>
        <authorList>
            <person name="Grover C.E."/>
            <person name="Arick M.A. 2nd"/>
            <person name="Thrash A."/>
            <person name="Conover J.L."/>
            <person name="Sanders W.S."/>
            <person name="Peterson D.G."/>
            <person name="Frelichowski J.E."/>
            <person name="Scheffler J.A."/>
            <person name="Scheffler B.E."/>
            <person name="Wendel J.F."/>
        </authorList>
    </citation>
    <scope>NUCLEOTIDE SEQUENCE [LARGE SCALE GENOMIC DNA]</scope>
    <source>
        <strain evidence="2">8</strain>
        <tissue evidence="2">Leaf</tissue>
    </source>
</reference>
<dbReference type="InterPro" id="IPR002156">
    <property type="entry name" value="RNaseH_domain"/>
</dbReference>
<gene>
    <name evidence="2" type="ORF">Gotri_008285</name>
</gene>
<protein>
    <recommendedName>
        <fullName evidence="1">RNase H type-1 domain-containing protein</fullName>
    </recommendedName>
</protein>
<dbReference type="Gene3D" id="3.30.420.10">
    <property type="entry name" value="Ribonuclease H-like superfamily/Ribonuclease H"/>
    <property type="match status" value="1"/>
</dbReference>
<dbReference type="PANTHER" id="PTHR47074">
    <property type="entry name" value="BNAC02G40300D PROTEIN"/>
    <property type="match status" value="1"/>
</dbReference>
<dbReference type="Pfam" id="PF13456">
    <property type="entry name" value="RVT_3"/>
    <property type="match status" value="1"/>
</dbReference>
<dbReference type="InterPro" id="IPR052929">
    <property type="entry name" value="RNase_H-like_EbsB-rel"/>
</dbReference>
<dbReference type="InterPro" id="IPR044730">
    <property type="entry name" value="RNase_H-like_dom_plant"/>
</dbReference>
<dbReference type="InterPro" id="IPR012337">
    <property type="entry name" value="RNaseH-like_sf"/>
</dbReference>
<comment type="caution">
    <text evidence="2">The sequence shown here is derived from an EMBL/GenBank/DDBJ whole genome shotgun (WGS) entry which is preliminary data.</text>
</comment>
<keyword evidence="3" id="KW-1185">Reference proteome</keyword>
<evidence type="ECO:0000313" key="3">
    <source>
        <dbReference type="Proteomes" id="UP000593568"/>
    </source>
</evidence>
<proteinExistence type="predicted"/>
<dbReference type="PANTHER" id="PTHR47074:SF61">
    <property type="entry name" value="RNASE H TYPE-1 DOMAIN-CONTAINING PROTEIN"/>
    <property type="match status" value="1"/>
</dbReference>
<dbReference type="GO" id="GO:0004523">
    <property type="term" value="F:RNA-DNA hybrid ribonuclease activity"/>
    <property type="evidence" value="ECO:0007669"/>
    <property type="project" value="InterPro"/>
</dbReference>
<name>A0A7J9EIW7_9ROSI</name>